<proteinExistence type="predicted"/>
<protein>
    <submittedName>
        <fullName evidence="1">AlNc14C279G10088 protein</fullName>
    </submittedName>
</protein>
<reference evidence="1" key="2">
    <citation type="submission" date="2011-02" db="EMBL/GenBank/DDBJ databases">
        <authorList>
            <person name="MacLean D."/>
        </authorList>
    </citation>
    <scope>NUCLEOTIDE SEQUENCE</scope>
</reference>
<organism evidence="1">
    <name type="scientific">Albugo laibachii Nc14</name>
    <dbReference type="NCBI Taxonomy" id="890382"/>
    <lineage>
        <taxon>Eukaryota</taxon>
        <taxon>Sar</taxon>
        <taxon>Stramenopiles</taxon>
        <taxon>Oomycota</taxon>
        <taxon>Peronosporomycetes</taxon>
        <taxon>Albuginales</taxon>
        <taxon>Albuginaceae</taxon>
        <taxon>Albugo</taxon>
    </lineage>
</organism>
<accession>F0WUU0</accession>
<dbReference type="AlphaFoldDB" id="F0WUU0"/>
<name>F0WUU0_9STRA</name>
<evidence type="ECO:0000313" key="1">
    <source>
        <dbReference type="EMBL" id="CCA25176.1"/>
    </source>
</evidence>
<dbReference type="HOGENOM" id="CLU_3128223_0_0_1"/>
<gene>
    <name evidence="1" type="primary">AlNc14C279G10088</name>
    <name evidence="1" type="ORF">ALNC14_113200</name>
</gene>
<dbReference type="EMBL" id="FR824324">
    <property type="protein sequence ID" value="CCA25176.1"/>
    <property type="molecule type" value="Genomic_DNA"/>
</dbReference>
<reference evidence="1" key="1">
    <citation type="journal article" date="2011" name="PLoS Biol.">
        <title>Gene gain and loss during evolution of obligate parasitism in the white rust pathogen of Arabidopsis thaliana.</title>
        <authorList>
            <person name="Kemen E."/>
            <person name="Gardiner A."/>
            <person name="Schultz-Larsen T."/>
            <person name="Kemen A.C."/>
            <person name="Balmuth A.L."/>
            <person name="Robert-Seilaniantz A."/>
            <person name="Bailey K."/>
            <person name="Holub E."/>
            <person name="Studholme D.J."/>
            <person name="Maclean D."/>
            <person name="Jones J.D."/>
        </authorList>
    </citation>
    <scope>NUCLEOTIDE SEQUENCE</scope>
</reference>
<sequence length="50" mass="5949">METLAEDGSQSECLQSNTSHVSSFYKRKRHHENQLHRFLPTLLEICYRLN</sequence>